<keyword evidence="2" id="KW-1185">Reference proteome</keyword>
<accession>A0A3P7VMG4</accession>
<evidence type="ECO:0000313" key="2">
    <source>
        <dbReference type="Proteomes" id="UP000268014"/>
    </source>
</evidence>
<sequence>MFSAWLFRWYSMVALDRNCEALMPNVTLLNPNILRLSTVTGLLKSFSHEHLIKFLSSLCKCICKKAFSTSEGRTCCPTRNRRSIPNSFGSIVGP</sequence>
<dbReference type="EMBL" id="UZAF01018223">
    <property type="protein sequence ID" value="VDO49310.1"/>
    <property type="molecule type" value="Genomic_DNA"/>
</dbReference>
<protein>
    <submittedName>
        <fullName evidence="1">Uncharacterized protein</fullName>
    </submittedName>
</protein>
<proteinExistence type="predicted"/>
<dbReference type="AlphaFoldDB" id="A0A3P7VMG4"/>
<gene>
    <name evidence="1" type="ORF">HPLM_LOCUS13478</name>
</gene>
<evidence type="ECO:0000313" key="1">
    <source>
        <dbReference type="EMBL" id="VDO49310.1"/>
    </source>
</evidence>
<reference evidence="1 2" key="1">
    <citation type="submission" date="2018-11" db="EMBL/GenBank/DDBJ databases">
        <authorList>
            <consortium name="Pathogen Informatics"/>
        </authorList>
    </citation>
    <scope>NUCLEOTIDE SEQUENCE [LARGE SCALE GENOMIC DNA]</scope>
    <source>
        <strain evidence="1 2">MHpl1</strain>
    </source>
</reference>
<name>A0A3P7VMG4_HAEPC</name>
<dbReference type="Proteomes" id="UP000268014">
    <property type="component" value="Unassembled WGS sequence"/>
</dbReference>
<organism evidence="1 2">
    <name type="scientific">Haemonchus placei</name>
    <name type="common">Barber's pole worm</name>
    <dbReference type="NCBI Taxonomy" id="6290"/>
    <lineage>
        <taxon>Eukaryota</taxon>
        <taxon>Metazoa</taxon>
        <taxon>Ecdysozoa</taxon>
        <taxon>Nematoda</taxon>
        <taxon>Chromadorea</taxon>
        <taxon>Rhabditida</taxon>
        <taxon>Rhabditina</taxon>
        <taxon>Rhabditomorpha</taxon>
        <taxon>Strongyloidea</taxon>
        <taxon>Trichostrongylidae</taxon>
        <taxon>Haemonchus</taxon>
    </lineage>
</organism>